<evidence type="ECO:0000256" key="1">
    <source>
        <dbReference type="SAM" id="SignalP"/>
    </source>
</evidence>
<name>A0AAN7B172_9PEZI</name>
<gene>
    <name evidence="2" type="ORF">QBC37DRAFT_456514</name>
</gene>
<sequence>MLAKPFALVGLLATSLSAAALGPRAGDEVLPASEIGDFEGFTFLGEVPNPHAYITTNVSDTTALDSRGIISKRDSCFWWWNSLATFRTFIARDFANALQSASNAHTWYALNRGTCLKWQTGTEVRICACNDYVFENTHFKPWEAGWGTKNRLDACCGGAFDCRGGDITGHGDSGLQIRITTWSPLGLGNGC</sequence>
<keyword evidence="1" id="KW-0732">Signal</keyword>
<reference evidence="2" key="2">
    <citation type="submission" date="2023-05" db="EMBL/GenBank/DDBJ databases">
        <authorList>
            <consortium name="Lawrence Berkeley National Laboratory"/>
            <person name="Steindorff A."/>
            <person name="Hensen N."/>
            <person name="Bonometti L."/>
            <person name="Westerberg I."/>
            <person name="Brannstrom I.O."/>
            <person name="Guillou S."/>
            <person name="Cros-Aarteil S."/>
            <person name="Calhoun S."/>
            <person name="Haridas S."/>
            <person name="Kuo A."/>
            <person name="Mondo S."/>
            <person name="Pangilinan J."/>
            <person name="Riley R."/>
            <person name="Labutti K."/>
            <person name="Andreopoulos B."/>
            <person name="Lipzen A."/>
            <person name="Chen C."/>
            <person name="Yanf M."/>
            <person name="Daum C."/>
            <person name="Ng V."/>
            <person name="Clum A."/>
            <person name="Ohm R."/>
            <person name="Martin F."/>
            <person name="Silar P."/>
            <person name="Natvig D."/>
            <person name="Lalanne C."/>
            <person name="Gautier V."/>
            <person name="Ament-Velasquez S.L."/>
            <person name="Kruys A."/>
            <person name="Hutchinson M.I."/>
            <person name="Powell A.J."/>
            <person name="Barry K."/>
            <person name="Miller A.N."/>
            <person name="Grigoriev I.V."/>
            <person name="Debuchy R."/>
            <person name="Gladieux P."/>
            <person name="Thoren M.H."/>
            <person name="Johannesson H."/>
        </authorList>
    </citation>
    <scope>NUCLEOTIDE SEQUENCE</scope>
    <source>
        <strain evidence="2">PSN293</strain>
    </source>
</reference>
<evidence type="ECO:0000313" key="2">
    <source>
        <dbReference type="EMBL" id="KAK4207128.1"/>
    </source>
</evidence>
<accession>A0AAN7B172</accession>
<dbReference type="Proteomes" id="UP001301769">
    <property type="component" value="Unassembled WGS sequence"/>
</dbReference>
<proteinExistence type="predicted"/>
<protein>
    <submittedName>
        <fullName evidence="2">Uncharacterized protein</fullName>
    </submittedName>
</protein>
<comment type="caution">
    <text evidence="2">The sequence shown here is derived from an EMBL/GenBank/DDBJ whole genome shotgun (WGS) entry which is preliminary data.</text>
</comment>
<organism evidence="2 3">
    <name type="scientific">Rhypophila decipiens</name>
    <dbReference type="NCBI Taxonomy" id="261697"/>
    <lineage>
        <taxon>Eukaryota</taxon>
        <taxon>Fungi</taxon>
        <taxon>Dikarya</taxon>
        <taxon>Ascomycota</taxon>
        <taxon>Pezizomycotina</taxon>
        <taxon>Sordariomycetes</taxon>
        <taxon>Sordariomycetidae</taxon>
        <taxon>Sordariales</taxon>
        <taxon>Naviculisporaceae</taxon>
        <taxon>Rhypophila</taxon>
    </lineage>
</organism>
<dbReference type="EMBL" id="MU858318">
    <property type="protein sequence ID" value="KAK4207128.1"/>
    <property type="molecule type" value="Genomic_DNA"/>
</dbReference>
<dbReference type="AlphaFoldDB" id="A0AAN7B172"/>
<keyword evidence="3" id="KW-1185">Reference proteome</keyword>
<feature type="chain" id="PRO_5042923936" evidence="1">
    <location>
        <begin position="21"/>
        <end position="191"/>
    </location>
</feature>
<feature type="signal peptide" evidence="1">
    <location>
        <begin position="1"/>
        <end position="20"/>
    </location>
</feature>
<reference evidence="2" key="1">
    <citation type="journal article" date="2023" name="Mol. Phylogenet. Evol.">
        <title>Genome-scale phylogeny and comparative genomics of the fungal order Sordariales.</title>
        <authorList>
            <person name="Hensen N."/>
            <person name="Bonometti L."/>
            <person name="Westerberg I."/>
            <person name="Brannstrom I.O."/>
            <person name="Guillou S."/>
            <person name="Cros-Aarteil S."/>
            <person name="Calhoun S."/>
            <person name="Haridas S."/>
            <person name="Kuo A."/>
            <person name="Mondo S."/>
            <person name="Pangilinan J."/>
            <person name="Riley R."/>
            <person name="LaButti K."/>
            <person name="Andreopoulos B."/>
            <person name="Lipzen A."/>
            <person name="Chen C."/>
            <person name="Yan M."/>
            <person name="Daum C."/>
            <person name="Ng V."/>
            <person name="Clum A."/>
            <person name="Steindorff A."/>
            <person name="Ohm R.A."/>
            <person name="Martin F."/>
            <person name="Silar P."/>
            <person name="Natvig D.O."/>
            <person name="Lalanne C."/>
            <person name="Gautier V."/>
            <person name="Ament-Velasquez S.L."/>
            <person name="Kruys A."/>
            <person name="Hutchinson M.I."/>
            <person name="Powell A.J."/>
            <person name="Barry K."/>
            <person name="Miller A.N."/>
            <person name="Grigoriev I.V."/>
            <person name="Debuchy R."/>
            <person name="Gladieux P."/>
            <person name="Hiltunen Thoren M."/>
            <person name="Johannesson H."/>
        </authorList>
    </citation>
    <scope>NUCLEOTIDE SEQUENCE</scope>
    <source>
        <strain evidence="2">PSN293</strain>
    </source>
</reference>
<evidence type="ECO:0000313" key="3">
    <source>
        <dbReference type="Proteomes" id="UP001301769"/>
    </source>
</evidence>